<accession>X0ZSK4</accession>
<evidence type="ECO:0000313" key="2">
    <source>
        <dbReference type="EMBL" id="GAG60977.1"/>
    </source>
</evidence>
<name>X0ZSK4_9ZZZZ</name>
<sequence length="40" mass="4199">LLLGFMSLAAVGISQVIQIPIAIMATVGFVLFGQIWIGLP</sequence>
<dbReference type="AlphaFoldDB" id="X0ZSK4"/>
<organism evidence="2">
    <name type="scientific">marine sediment metagenome</name>
    <dbReference type="NCBI Taxonomy" id="412755"/>
    <lineage>
        <taxon>unclassified sequences</taxon>
        <taxon>metagenomes</taxon>
        <taxon>ecological metagenomes</taxon>
    </lineage>
</organism>
<feature type="non-terminal residue" evidence="2">
    <location>
        <position position="1"/>
    </location>
</feature>
<dbReference type="EMBL" id="BART01008987">
    <property type="protein sequence ID" value="GAG60977.1"/>
    <property type="molecule type" value="Genomic_DNA"/>
</dbReference>
<evidence type="ECO:0000256" key="1">
    <source>
        <dbReference type="SAM" id="Phobius"/>
    </source>
</evidence>
<gene>
    <name evidence="2" type="ORF">S01H4_20048</name>
</gene>
<protein>
    <submittedName>
        <fullName evidence="2">Uncharacterized protein</fullName>
    </submittedName>
</protein>
<keyword evidence="1" id="KW-0472">Membrane</keyword>
<keyword evidence="1" id="KW-0812">Transmembrane</keyword>
<keyword evidence="1" id="KW-1133">Transmembrane helix</keyword>
<reference evidence="2" key="1">
    <citation type="journal article" date="2014" name="Front. Microbiol.">
        <title>High frequency of phylogenetically diverse reductive dehalogenase-homologous genes in deep subseafloor sedimentary metagenomes.</title>
        <authorList>
            <person name="Kawai M."/>
            <person name="Futagami T."/>
            <person name="Toyoda A."/>
            <person name="Takaki Y."/>
            <person name="Nishi S."/>
            <person name="Hori S."/>
            <person name="Arai W."/>
            <person name="Tsubouchi T."/>
            <person name="Morono Y."/>
            <person name="Uchiyama I."/>
            <person name="Ito T."/>
            <person name="Fujiyama A."/>
            <person name="Inagaki F."/>
            <person name="Takami H."/>
        </authorList>
    </citation>
    <scope>NUCLEOTIDE SEQUENCE</scope>
    <source>
        <strain evidence="2">Expedition CK06-06</strain>
    </source>
</reference>
<feature type="transmembrane region" description="Helical" evidence="1">
    <location>
        <begin position="16"/>
        <end position="39"/>
    </location>
</feature>
<proteinExistence type="predicted"/>
<comment type="caution">
    <text evidence="2">The sequence shown here is derived from an EMBL/GenBank/DDBJ whole genome shotgun (WGS) entry which is preliminary data.</text>
</comment>